<keyword evidence="3" id="KW-0378">Hydrolase</keyword>
<protein>
    <submittedName>
        <fullName evidence="8">DNA repair protein RadC</fullName>
    </submittedName>
</protein>
<dbReference type="STRING" id="400055.SAMN04490243_2785"/>
<evidence type="ECO:0000256" key="3">
    <source>
        <dbReference type="ARBA" id="ARBA00022801"/>
    </source>
</evidence>
<dbReference type="PANTHER" id="PTHR30471">
    <property type="entry name" value="DNA REPAIR PROTEIN RADC"/>
    <property type="match status" value="1"/>
</dbReference>
<dbReference type="AlphaFoldDB" id="A0A1I6HID7"/>
<dbReference type="Gene3D" id="3.40.140.10">
    <property type="entry name" value="Cytidine Deaminase, domain 2"/>
    <property type="match status" value="1"/>
</dbReference>
<reference evidence="8 9" key="1">
    <citation type="submission" date="2016-10" db="EMBL/GenBank/DDBJ databases">
        <authorList>
            <person name="de Groot N.N."/>
        </authorList>
    </citation>
    <scope>NUCLEOTIDE SEQUENCE [LARGE SCALE GENOMIC DNA]</scope>
    <source>
        <strain evidence="8 9">DSM 21019</strain>
    </source>
</reference>
<gene>
    <name evidence="8" type="ORF">SAMN04490243_2785</name>
</gene>
<dbReference type="NCBIfam" id="TIGR00608">
    <property type="entry name" value="radc"/>
    <property type="match status" value="1"/>
</dbReference>
<keyword evidence="2" id="KW-0479">Metal-binding</keyword>
<dbReference type="PROSITE" id="PS50249">
    <property type="entry name" value="MPN"/>
    <property type="match status" value="1"/>
</dbReference>
<accession>A0A1I6HID7</accession>
<evidence type="ECO:0000256" key="2">
    <source>
        <dbReference type="ARBA" id="ARBA00022723"/>
    </source>
</evidence>
<dbReference type="Pfam" id="PF04002">
    <property type="entry name" value="RadC"/>
    <property type="match status" value="1"/>
</dbReference>
<dbReference type="PROSITE" id="PS01302">
    <property type="entry name" value="UPF0758"/>
    <property type="match status" value="1"/>
</dbReference>
<evidence type="ECO:0000256" key="1">
    <source>
        <dbReference type="ARBA" id="ARBA00022670"/>
    </source>
</evidence>
<evidence type="ECO:0000256" key="6">
    <source>
        <dbReference type="RuleBase" id="RU003797"/>
    </source>
</evidence>
<dbReference type="InterPro" id="IPR020891">
    <property type="entry name" value="UPF0758_CS"/>
</dbReference>
<comment type="similarity">
    <text evidence="6">Belongs to the UPF0758 family.</text>
</comment>
<keyword evidence="1" id="KW-0645">Protease</keyword>
<evidence type="ECO:0000256" key="5">
    <source>
        <dbReference type="ARBA" id="ARBA00023049"/>
    </source>
</evidence>
<evidence type="ECO:0000313" key="8">
    <source>
        <dbReference type="EMBL" id="SFR54221.1"/>
    </source>
</evidence>
<dbReference type="NCBIfam" id="NF000642">
    <property type="entry name" value="PRK00024.1"/>
    <property type="match status" value="1"/>
</dbReference>
<dbReference type="InterPro" id="IPR046778">
    <property type="entry name" value="UPF0758_N"/>
</dbReference>
<evidence type="ECO:0000256" key="4">
    <source>
        <dbReference type="ARBA" id="ARBA00022833"/>
    </source>
</evidence>
<dbReference type="GO" id="GO:0006508">
    <property type="term" value="P:proteolysis"/>
    <property type="evidence" value="ECO:0007669"/>
    <property type="project" value="UniProtKB-KW"/>
</dbReference>
<organism evidence="8 9">
    <name type="scientific">Robiginitalea myxolifaciens</name>
    <dbReference type="NCBI Taxonomy" id="400055"/>
    <lineage>
        <taxon>Bacteria</taxon>
        <taxon>Pseudomonadati</taxon>
        <taxon>Bacteroidota</taxon>
        <taxon>Flavobacteriia</taxon>
        <taxon>Flavobacteriales</taxon>
        <taxon>Flavobacteriaceae</taxon>
        <taxon>Robiginitalea</taxon>
    </lineage>
</organism>
<feature type="domain" description="MPN" evidence="7">
    <location>
        <begin position="114"/>
        <end position="236"/>
    </location>
</feature>
<keyword evidence="5" id="KW-0482">Metalloprotease</keyword>
<dbReference type="InterPro" id="IPR025657">
    <property type="entry name" value="RadC_JAB"/>
</dbReference>
<dbReference type="Pfam" id="PF20582">
    <property type="entry name" value="UPF0758_N"/>
    <property type="match status" value="1"/>
</dbReference>
<dbReference type="PANTHER" id="PTHR30471:SF3">
    <property type="entry name" value="UPF0758 PROTEIN YEES-RELATED"/>
    <property type="match status" value="1"/>
</dbReference>
<dbReference type="InterPro" id="IPR037518">
    <property type="entry name" value="MPN"/>
</dbReference>
<dbReference type="Proteomes" id="UP000199534">
    <property type="component" value="Unassembled WGS sequence"/>
</dbReference>
<name>A0A1I6HID7_9FLAO</name>
<keyword evidence="4" id="KW-0862">Zinc</keyword>
<dbReference type="InterPro" id="IPR001405">
    <property type="entry name" value="UPF0758"/>
</dbReference>
<evidence type="ECO:0000313" key="9">
    <source>
        <dbReference type="Proteomes" id="UP000199534"/>
    </source>
</evidence>
<dbReference type="CDD" id="cd08071">
    <property type="entry name" value="MPN_DUF2466"/>
    <property type="match status" value="1"/>
</dbReference>
<evidence type="ECO:0000259" key="7">
    <source>
        <dbReference type="PROSITE" id="PS50249"/>
    </source>
</evidence>
<dbReference type="GO" id="GO:0008237">
    <property type="term" value="F:metallopeptidase activity"/>
    <property type="evidence" value="ECO:0007669"/>
    <property type="project" value="UniProtKB-KW"/>
</dbReference>
<proteinExistence type="inferred from homology"/>
<dbReference type="GO" id="GO:0046872">
    <property type="term" value="F:metal ion binding"/>
    <property type="evidence" value="ECO:0007669"/>
    <property type="project" value="UniProtKB-KW"/>
</dbReference>
<sequence>MDLLLIVEKETYRIRERATRDRPRERLLRLGPAVLTDVELLAILLGSGTSGESSLDLAGRIIQGGRISFKGLRELSLERLQQFKGIGPAKAVILSAALEIGRRLQEDPGGKQVRIRQSRDAFLLLKSRIGHLEHEEFWVICLNSANKVLCTHQLSKGGITGTLVDVRLILKKALELQAVALVLAHNHPSGNLKPSRADQQITRKVKRAANLMDIRVLDHLILNGEEYYSFADEQLL</sequence>
<dbReference type="EMBL" id="FOYQ01000002">
    <property type="protein sequence ID" value="SFR54221.1"/>
    <property type="molecule type" value="Genomic_DNA"/>
</dbReference>
<keyword evidence="9" id="KW-1185">Reference proteome</keyword>